<name>A0A4C9DZX4_ECOLX</name>
<evidence type="ECO:0000313" key="1">
    <source>
        <dbReference type="EMBL" id="EFC2249301.1"/>
    </source>
</evidence>
<organism evidence="1 2">
    <name type="scientific">Escherichia coli</name>
    <dbReference type="NCBI Taxonomy" id="562"/>
    <lineage>
        <taxon>Bacteria</taxon>
        <taxon>Pseudomonadati</taxon>
        <taxon>Pseudomonadota</taxon>
        <taxon>Gammaproteobacteria</taxon>
        <taxon>Enterobacterales</taxon>
        <taxon>Enterobacteriaceae</taxon>
        <taxon>Escherichia</taxon>
    </lineage>
</organism>
<reference evidence="1 2" key="1">
    <citation type="submission" date="2019-04" db="EMBL/GenBank/DDBJ databases">
        <authorList>
            <consortium name="NARMS: The National Antimicrobial Resistance Monitoring System"/>
        </authorList>
    </citation>
    <scope>NUCLEOTIDE SEQUENCE [LARGE SCALE GENOMIC DNA]</scope>
    <source>
        <strain evidence="1 2">FSIS11919500</strain>
    </source>
</reference>
<dbReference type="RefSeq" id="WP_040074714.1">
    <property type="nucleotide sequence ID" value="NZ_BFFU01000040.1"/>
</dbReference>
<comment type="caution">
    <text evidence="1">The sequence shown here is derived from an EMBL/GenBank/DDBJ whole genome shotgun (WGS) entry which is preliminary data.</text>
</comment>
<dbReference type="AlphaFoldDB" id="A0A4C9DZX4"/>
<protein>
    <submittedName>
        <fullName evidence="1">Lytic transglycosylase</fullName>
    </submittedName>
</protein>
<gene>
    <name evidence="1" type="ORF">E5H86_26750</name>
</gene>
<evidence type="ECO:0000313" key="2">
    <source>
        <dbReference type="Proteomes" id="UP000531916"/>
    </source>
</evidence>
<dbReference type="Proteomes" id="UP000531916">
    <property type="component" value="Unassembled WGS sequence"/>
</dbReference>
<dbReference type="EMBL" id="AASEPP010000085">
    <property type="protein sequence ID" value="EFC2249301.1"/>
    <property type="molecule type" value="Genomic_DNA"/>
</dbReference>
<sequence length="158" mass="18574">MSQKVYYCKNWSIGYKEPIDLWGEKKARKKHEAGEPYTVLIDSESTPSCFINIMRNSGWVSVSFLDEHLREYLLYNFRVLDVEMLFLSMAVYREFNDDTDLVINGTTYHFKEDGHTIIIEDDISNNTSERSETYSDVAGNYEEFPVFGKYDSLSRKER</sequence>
<accession>A0A4C9DZX4</accession>
<proteinExistence type="predicted"/>